<evidence type="ECO:0000313" key="3">
    <source>
        <dbReference type="EMBL" id="TDX93438.1"/>
    </source>
</evidence>
<dbReference type="AlphaFoldDB" id="A0A3N0VZX1"/>
<protein>
    <submittedName>
        <fullName evidence="2">DUF2892 domain-containing protein</fullName>
    </submittedName>
</protein>
<evidence type="ECO:0000313" key="5">
    <source>
        <dbReference type="Proteomes" id="UP000295709"/>
    </source>
</evidence>
<name>A0A3N0VZX1_9FLAO</name>
<dbReference type="OrthoDB" id="1119469at2"/>
<proteinExistence type="predicted"/>
<dbReference type="Proteomes" id="UP000295709">
    <property type="component" value="Unassembled WGS sequence"/>
</dbReference>
<sequence length="189" mass="22039">MNKYIKIVVAALLILTGTYMMFFTRNLGWGVVIFLLAAIPIFLFFKNENILLAFWQLRKQNMEKASKFLNNITNYQSQLHKSQYGYYHYLQGLTLAQEHPTKVEPLMRKALEYGLNMKHDRAMATLNLAAAAISKGRKQEGQKLLEEAKRLDSAGMMTDQIKMMKDQLKMPSMQKHMHNPNMRQRGKFF</sequence>
<evidence type="ECO:0000256" key="1">
    <source>
        <dbReference type="SAM" id="Phobius"/>
    </source>
</evidence>
<evidence type="ECO:0000313" key="4">
    <source>
        <dbReference type="Proteomes" id="UP000269375"/>
    </source>
</evidence>
<evidence type="ECO:0000313" key="2">
    <source>
        <dbReference type="EMBL" id="ROH97418.1"/>
    </source>
</evidence>
<keyword evidence="5" id="KW-1185">Reference proteome</keyword>
<reference evidence="3 5" key="2">
    <citation type="submission" date="2019-03" db="EMBL/GenBank/DDBJ databases">
        <title>Genomic Encyclopedia of Archaeal and Bacterial Type Strains, Phase II (KMG-II): from individual species to whole genera.</title>
        <authorList>
            <person name="Goeker M."/>
        </authorList>
    </citation>
    <scope>NUCLEOTIDE SEQUENCE [LARGE SCALE GENOMIC DNA]</scope>
    <source>
        <strain evidence="3 5">DSM 15235</strain>
    </source>
</reference>
<feature type="transmembrane region" description="Helical" evidence="1">
    <location>
        <begin position="7"/>
        <end position="23"/>
    </location>
</feature>
<feature type="transmembrane region" description="Helical" evidence="1">
    <location>
        <begin position="29"/>
        <end position="45"/>
    </location>
</feature>
<keyword evidence="1" id="KW-1133">Transmembrane helix</keyword>
<keyword evidence="1" id="KW-0812">Transmembrane</keyword>
<organism evidence="2 4">
    <name type="scientific">Chryseobacterium daecheongense</name>
    <dbReference type="NCBI Taxonomy" id="192389"/>
    <lineage>
        <taxon>Bacteria</taxon>
        <taxon>Pseudomonadati</taxon>
        <taxon>Bacteroidota</taxon>
        <taxon>Flavobacteriia</taxon>
        <taxon>Flavobacteriales</taxon>
        <taxon>Weeksellaceae</taxon>
        <taxon>Chryseobacterium group</taxon>
        <taxon>Chryseobacterium</taxon>
    </lineage>
</organism>
<dbReference type="Proteomes" id="UP000269375">
    <property type="component" value="Unassembled WGS sequence"/>
</dbReference>
<reference evidence="2 4" key="1">
    <citation type="submission" date="2018-11" db="EMBL/GenBank/DDBJ databases">
        <title>Proposal to divide the Flavobacteriaceae and reorganize its genera based on Amino Acid Identity values calculated from whole genome sequences.</title>
        <authorList>
            <person name="Nicholson A.C."/>
            <person name="Gulvik C.A."/>
            <person name="Whitney A.M."/>
            <person name="Humrighouse B.W."/>
            <person name="Bell M."/>
            <person name="Holmes B."/>
            <person name="Steigerwalt A."/>
            <person name="Villarma A."/>
            <person name="Sheth M."/>
            <person name="Batra D."/>
            <person name="Pryor J."/>
            <person name="Bernardet J.-F."/>
            <person name="Hugo C."/>
            <person name="Kampfer P."/>
            <person name="Newman J."/>
            <person name="Mcquiston J.R."/>
        </authorList>
    </citation>
    <scope>NUCLEOTIDE SEQUENCE [LARGE SCALE GENOMIC DNA]</scope>
    <source>
        <strain evidence="2 4">DSM 15235</strain>
    </source>
</reference>
<gene>
    <name evidence="3" type="ORF">BCF50_2416</name>
    <name evidence="2" type="ORF">EGI05_08430</name>
</gene>
<dbReference type="RefSeq" id="WP_123262645.1">
    <property type="nucleotide sequence ID" value="NZ_RJTX01000002.1"/>
</dbReference>
<comment type="caution">
    <text evidence="2">The sequence shown here is derived from an EMBL/GenBank/DDBJ whole genome shotgun (WGS) entry which is preliminary data.</text>
</comment>
<dbReference type="EMBL" id="SOQW01000002">
    <property type="protein sequence ID" value="TDX93438.1"/>
    <property type="molecule type" value="Genomic_DNA"/>
</dbReference>
<accession>A0A3N0VZX1</accession>
<dbReference type="EMBL" id="RJTX01000002">
    <property type="protein sequence ID" value="ROH97418.1"/>
    <property type="molecule type" value="Genomic_DNA"/>
</dbReference>
<keyword evidence="1" id="KW-0472">Membrane</keyword>